<dbReference type="EMBL" id="ABOX02000066">
    <property type="protein sequence ID" value="EEF57492.1"/>
    <property type="molecule type" value="Genomic_DNA"/>
</dbReference>
<evidence type="ECO:0000259" key="1">
    <source>
        <dbReference type="Pfam" id="PF04326"/>
    </source>
</evidence>
<dbReference type="OrthoDB" id="231487at2"/>
<dbReference type="RefSeq" id="WP_007418454.1">
    <property type="nucleotide sequence ID" value="NZ_ABOX02000066.1"/>
</dbReference>
<gene>
    <name evidence="2" type="ORF">Cflav_PD0423</name>
</gene>
<evidence type="ECO:0000313" key="3">
    <source>
        <dbReference type="Proteomes" id="UP000003688"/>
    </source>
</evidence>
<proteinExistence type="predicted"/>
<organism evidence="2 3">
    <name type="scientific">Pedosphaera parvula (strain Ellin514)</name>
    <dbReference type="NCBI Taxonomy" id="320771"/>
    <lineage>
        <taxon>Bacteria</taxon>
        <taxon>Pseudomonadati</taxon>
        <taxon>Verrucomicrobiota</taxon>
        <taxon>Pedosphaerae</taxon>
        <taxon>Pedosphaerales</taxon>
        <taxon>Pedosphaeraceae</taxon>
        <taxon>Pedosphaera</taxon>
    </lineage>
</organism>
<feature type="domain" description="Schlafen AlbA-2" evidence="1">
    <location>
        <begin position="36"/>
        <end position="167"/>
    </location>
</feature>
<reference evidence="2 3" key="1">
    <citation type="journal article" date="2011" name="J. Bacteriol.">
        <title>Genome sequence of 'Pedosphaera parvula' Ellin514, an aerobic Verrucomicrobial isolate from pasture soil.</title>
        <authorList>
            <person name="Kant R."/>
            <person name="van Passel M.W."/>
            <person name="Sangwan P."/>
            <person name="Palva A."/>
            <person name="Lucas S."/>
            <person name="Copeland A."/>
            <person name="Lapidus A."/>
            <person name="Glavina Del Rio T."/>
            <person name="Dalin E."/>
            <person name="Tice H."/>
            <person name="Bruce D."/>
            <person name="Goodwin L."/>
            <person name="Pitluck S."/>
            <person name="Chertkov O."/>
            <person name="Larimer F.W."/>
            <person name="Land M.L."/>
            <person name="Hauser L."/>
            <person name="Brettin T.S."/>
            <person name="Detter J.C."/>
            <person name="Han S."/>
            <person name="de Vos W.M."/>
            <person name="Janssen P.H."/>
            <person name="Smidt H."/>
        </authorList>
    </citation>
    <scope>NUCLEOTIDE SEQUENCE [LARGE SCALE GENOMIC DNA]</scope>
    <source>
        <strain evidence="2 3">Ellin514</strain>
    </source>
</reference>
<dbReference type="STRING" id="320771.Cflav_PD0423"/>
<keyword evidence="3" id="KW-1185">Reference proteome</keyword>
<name>B9XRM1_PEDPL</name>
<evidence type="ECO:0000313" key="2">
    <source>
        <dbReference type="EMBL" id="EEF57492.1"/>
    </source>
</evidence>
<sequence length="322" mass="35841">MEPLLSQAQFYFERFTGEKAVEILMGLPAEMPKVFESEWLDFKSGKSKKNDIPEIWSKALGGFANNEGGVLVWGIVADKDQVTEIDAVQGVELVQDVFQLKTRLQELHRHATDPPVPRVEIVAVPISPQGKEGFVVCLIPESPLKPHRSENMGRRYFLRMGDSCQECSPSVLKLLFYPKSASRVHVGVKFGRVPPGLRIETFPPAGKNDLQCAVEVSFTNSGETTIGNGFAKIMCEGAGLYEYAFDNEGKCQVKAPEEVYHLAHELHPQMTKTFRLLVAAKVPPEKWAWNIALSWRDTPPKKARLVFEPPLMEGASGACECL</sequence>
<dbReference type="Gene3D" id="3.30.950.30">
    <property type="entry name" value="Schlafen, AAA domain"/>
    <property type="match status" value="1"/>
</dbReference>
<dbReference type="Pfam" id="PF04326">
    <property type="entry name" value="SLFN_AlbA_2"/>
    <property type="match status" value="1"/>
</dbReference>
<comment type="caution">
    <text evidence="2">The sequence shown here is derived from an EMBL/GenBank/DDBJ whole genome shotgun (WGS) entry which is preliminary data.</text>
</comment>
<dbReference type="Proteomes" id="UP000003688">
    <property type="component" value="Unassembled WGS sequence"/>
</dbReference>
<protein>
    <submittedName>
        <fullName evidence="2">Putative transcriptional regulator</fullName>
    </submittedName>
</protein>
<dbReference type="InterPro" id="IPR007421">
    <property type="entry name" value="Schlafen_AlbA_2_dom"/>
</dbReference>
<dbReference type="InterPro" id="IPR038461">
    <property type="entry name" value="Schlafen_AlbA_2_dom_sf"/>
</dbReference>
<dbReference type="AlphaFoldDB" id="B9XRM1"/>
<accession>B9XRM1</accession>